<keyword evidence="2" id="KW-1185">Reference proteome</keyword>
<protein>
    <recommendedName>
        <fullName evidence="3">DUF2299 domain-containing protein</fullName>
    </recommendedName>
</protein>
<evidence type="ECO:0000313" key="1">
    <source>
        <dbReference type="EMBL" id="PAV04747.1"/>
    </source>
</evidence>
<comment type="caution">
    <text evidence="1">The sequence shown here is derived from an EMBL/GenBank/DDBJ whole genome shotgun (WGS) entry which is preliminary data.</text>
</comment>
<proteinExistence type="predicted"/>
<dbReference type="Gene3D" id="3.30.1460.10">
    <property type="match status" value="1"/>
</dbReference>
<reference evidence="1 2" key="1">
    <citation type="journal article" date="2017" name="BMC Genomics">
        <title>Genomic analysis of methanogenic archaea reveals a shift towards energy conservation.</title>
        <authorList>
            <person name="Gilmore S.P."/>
            <person name="Henske J.K."/>
            <person name="Sexton J.A."/>
            <person name="Solomon K.V."/>
            <person name="Seppala S."/>
            <person name="Yoo J.I."/>
            <person name="Huyett L.M."/>
            <person name="Pressman A."/>
            <person name="Cogan J.Z."/>
            <person name="Kivenson V."/>
            <person name="Peng X."/>
            <person name="Tan Y."/>
            <person name="Valentine D.L."/>
            <person name="O'Malley M.A."/>
        </authorList>
    </citation>
    <scope>NUCLEOTIDE SEQUENCE [LARGE SCALE GENOMIC DNA]</scope>
    <source>
        <strain evidence="1 2">M.o.H.</strain>
    </source>
</reference>
<sequence length="162" mass="19016">MSKIESKVQKWLSDEGLFRQKVPDDNTNFHFMINYPEGHVLDIIQPKGKDDMILIACATNVSPEHQTEIKKLSSKKREDFIWDIRFLLNSQFVDFQLQHPDNILQNFVITEEIFEDGLNKDRLISTVKKIFRAKLQGIWKIQREFGLGEESQGSIQQDNMYV</sequence>
<evidence type="ECO:0000313" key="2">
    <source>
        <dbReference type="Proteomes" id="UP000217784"/>
    </source>
</evidence>
<organism evidence="1 2">
    <name type="scientific">Methanobacterium bryantii</name>
    <dbReference type="NCBI Taxonomy" id="2161"/>
    <lineage>
        <taxon>Archaea</taxon>
        <taxon>Methanobacteriati</taxon>
        <taxon>Methanobacteriota</taxon>
        <taxon>Methanomada group</taxon>
        <taxon>Methanobacteria</taxon>
        <taxon>Methanobacteriales</taxon>
        <taxon>Methanobacteriaceae</taxon>
        <taxon>Methanobacterium</taxon>
    </lineage>
</organism>
<dbReference type="EMBL" id="LMVM01000012">
    <property type="protein sequence ID" value="PAV04747.1"/>
    <property type="molecule type" value="Genomic_DNA"/>
</dbReference>
<dbReference type="RefSeq" id="WP_069582079.1">
    <property type="nucleotide sequence ID" value="NZ_LMVM01000012.1"/>
</dbReference>
<dbReference type="OrthoDB" id="49672at2157"/>
<dbReference type="Proteomes" id="UP000217784">
    <property type="component" value="Unassembled WGS sequence"/>
</dbReference>
<evidence type="ECO:0008006" key="3">
    <source>
        <dbReference type="Google" id="ProtNLM"/>
    </source>
</evidence>
<dbReference type="AlphaFoldDB" id="A0A2A2H5T3"/>
<dbReference type="CDD" id="cd17510">
    <property type="entry name" value="T3SC_YbjN-like_2"/>
    <property type="match status" value="1"/>
</dbReference>
<name>A0A2A2H5T3_METBR</name>
<dbReference type="InterPro" id="IPR018747">
    <property type="entry name" value="DUF2299"/>
</dbReference>
<dbReference type="Pfam" id="PF10061">
    <property type="entry name" value="DUF2299"/>
    <property type="match status" value="1"/>
</dbReference>
<gene>
    <name evidence="1" type="ORF">ASJ80_10550</name>
</gene>
<accession>A0A2A2H5T3</accession>